<comment type="caution">
    <text evidence="7">The sequence shown here is derived from an EMBL/GenBank/DDBJ whole genome shotgun (WGS) entry which is preliminary data.</text>
</comment>
<evidence type="ECO:0000256" key="3">
    <source>
        <dbReference type="ARBA" id="ARBA00023136"/>
    </source>
</evidence>
<dbReference type="PANTHER" id="PTHR45738">
    <property type="entry name" value="POLYPHOSPHOINOSITIDE PHOSPHATASE"/>
    <property type="match status" value="1"/>
</dbReference>
<keyword evidence="4" id="KW-0175">Coiled coil</keyword>
<feature type="coiled-coil region" evidence="4">
    <location>
        <begin position="189"/>
        <end position="216"/>
    </location>
</feature>
<evidence type="ECO:0000256" key="1">
    <source>
        <dbReference type="ARBA" id="ARBA00004308"/>
    </source>
</evidence>
<feature type="domain" description="SAC" evidence="6">
    <location>
        <begin position="505"/>
        <end position="577"/>
    </location>
</feature>
<evidence type="ECO:0000256" key="4">
    <source>
        <dbReference type="SAM" id="Coils"/>
    </source>
</evidence>
<keyword evidence="8" id="KW-1185">Reference proteome</keyword>
<evidence type="ECO:0000256" key="2">
    <source>
        <dbReference type="ARBA" id="ARBA00022801"/>
    </source>
</evidence>
<evidence type="ECO:0000259" key="6">
    <source>
        <dbReference type="PROSITE" id="PS50275"/>
    </source>
</evidence>
<dbReference type="OrthoDB" id="405996at2759"/>
<dbReference type="EMBL" id="CAJNNV010032407">
    <property type="protein sequence ID" value="CAE8639896.1"/>
    <property type="molecule type" value="Genomic_DNA"/>
</dbReference>
<evidence type="ECO:0000256" key="5">
    <source>
        <dbReference type="SAM" id="MobiDB-lite"/>
    </source>
</evidence>
<feature type="compositionally biased region" description="Gly residues" evidence="5">
    <location>
        <begin position="10"/>
        <end position="38"/>
    </location>
</feature>
<dbReference type="GO" id="GO:0046856">
    <property type="term" value="P:phosphatidylinositol dephosphorylation"/>
    <property type="evidence" value="ECO:0007669"/>
    <property type="project" value="InterPro"/>
</dbReference>
<dbReference type="InterPro" id="IPR002013">
    <property type="entry name" value="SAC_dom"/>
</dbReference>
<dbReference type="AlphaFoldDB" id="A0A813HQW7"/>
<organism evidence="7 8">
    <name type="scientific">Polarella glacialis</name>
    <name type="common">Dinoflagellate</name>
    <dbReference type="NCBI Taxonomy" id="89957"/>
    <lineage>
        <taxon>Eukaryota</taxon>
        <taxon>Sar</taxon>
        <taxon>Alveolata</taxon>
        <taxon>Dinophyceae</taxon>
        <taxon>Suessiales</taxon>
        <taxon>Suessiaceae</taxon>
        <taxon>Polarella</taxon>
    </lineage>
</organism>
<accession>A0A813HQW7</accession>
<sequence>MRQKLRSGTGPTGLGPLGSGPTGFGPTGSGPTGSGPTGGTQNFTQGGTQGGTLQLAEEVEIAKPVLKVTGNQSQQKVIKALRKRLDQAKESEVEVQPYLLAARLLASLEIAEGIRFNNPEALAKCIEEGLAAGLKEHEVRQGKALLAKIEVARASSSEDPDELRGVMALAKEVGISETSKEMVVALNRLAFLELRAATAETNIEVLRAAIDFARENNVEKDMIAKAVYKWTLLLLDEAMLEYDLEKLLLCMQDAKELKAPKEVIEAAKVKLRNIDAKAHMEWVTVELEEALAVAKESGARSGPIREAIENAIRAKVDHSEIEPAQHRLSFLELGEVIRNLDATKDMVQKTIQRAKAVGYEESGEEAERRMGEAYIRIQQIEAEAVQKERRENMLIAAKGVDPFTLQAAIDAARECGVDEEELKTRNPFRIQVDSYEVRLSKHFESAIERMNRELPQQLRILYRPFDMKSHAKSNPIYEIFARLAESVIMRVGFFHTSKGLYGKPERLQSGVVRTNCVDCLDRTNVLQFFVGLEVLKQQLTALNLLPEPRLDFDSQVVFVLSELYDLMGDHLALQYAGSVAHKKYQLLGSRPRMMTSSKELLTSIHRHYNNSFTDNEKQFCLNLFLGIYQPSKHPRLHELDCDSWVHHKVLRDDYTPQEWWKAPLQRHADNIAILQRE</sequence>
<evidence type="ECO:0000313" key="7">
    <source>
        <dbReference type="EMBL" id="CAE8639896.1"/>
    </source>
</evidence>
<feature type="compositionally biased region" description="Low complexity" evidence="5">
    <location>
        <begin position="39"/>
        <end position="49"/>
    </location>
</feature>
<feature type="region of interest" description="Disordered" evidence="5">
    <location>
        <begin position="1"/>
        <end position="49"/>
    </location>
</feature>
<protein>
    <recommendedName>
        <fullName evidence="6">SAC domain-containing protein</fullName>
    </recommendedName>
</protein>
<evidence type="ECO:0000313" key="8">
    <source>
        <dbReference type="Proteomes" id="UP000654075"/>
    </source>
</evidence>
<proteinExistence type="predicted"/>
<dbReference type="InterPro" id="IPR043573">
    <property type="entry name" value="Fig4-like"/>
</dbReference>
<feature type="non-terminal residue" evidence="7">
    <location>
        <position position="1"/>
    </location>
</feature>
<keyword evidence="2" id="KW-0378">Hydrolase</keyword>
<dbReference type="GO" id="GO:0043813">
    <property type="term" value="F:phosphatidylinositol-3,5-bisphosphate 5-phosphatase activity"/>
    <property type="evidence" value="ECO:0007669"/>
    <property type="project" value="InterPro"/>
</dbReference>
<dbReference type="Proteomes" id="UP000654075">
    <property type="component" value="Unassembled WGS sequence"/>
</dbReference>
<dbReference type="PANTHER" id="PTHR45738:SF5">
    <property type="entry name" value="POLYPHOSPHOINOSITIDE PHOSPHATASE"/>
    <property type="match status" value="1"/>
</dbReference>
<keyword evidence="3" id="KW-0472">Membrane</keyword>
<gene>
    <name evidence="7" type="ORF">PGLA1383_LOCUS54874</name>
</gene>
<name>A0A813HQW7_POLGL</name>
<comment type="subcellular location">
    <subcellularLocation>
        <location evidence="1">Endomembrane system</location>
    </subcellularLocation>
</comment>
<dbReference type="GO" id="GO:0012505">
    <property type="term" value="C:endomembrane system"/>
    <property type="evidence" value="ECO:0007669"/>
    <property type="project" value="UniProtKB-SubCell"/>
</dbReference>
<reference evidence="7" key="1">
    <citation type="submission" date="2021-02" db="EMBL/GenBank/DDBJ databases">
        <authorList>
            <person name="Dougan E. K."/>
            <person name="Rhodes N."/>
            <person name="Thang M."/>
            <person name="Chan C."/>
        </authorList>
    </citation>
    <scope>NUCLEOTIDE SEQUENCE</scope>
</reference>
<dbReference type="PROSITE" id="PS50275">
    <property type="entry name" value="SAC"/>
    <property type="match status" value="1"/>
</dbReference>